<evidence type="ECO:0000313" key="1">
    <source>
        <dbReference type="EMBL" id="GAG99610.1"/>
    </source>
</evidence>
<comment type="caution">
    <text evidence="1">The sequence shown here is derived from an EMBL/GenBank/DDBJ whole genome shotgun (WGS) entry which is preliminary data.</text>
</comment>
<proteinExistence type="predicted"/>
<dbReference type="AlphaFoldDB" id="X1BX67"/>
<accession>X1BX67</accession>
<sequence length="132" mass="15718">MNHFLNEVIKICYSDLLLECFRDYFCLNDKAKLTLEMVKEGGQLSAPPIEVVTELNNRKIGVKNKALINSSKRMFQFYYRYLEREYQCILISGSTDEGKTIHNSLMKLETRYSNSYRKKVEKRMKWLCYKYG</sequence>
<dbReference type="EMBL" id="BART01020061">
    <property type="protein sequence ID" value="GAG99610.1"/>
    <property type="molecule type" value="Genomic_DNA"/>
</dbReference>
<feature type="non-terminal residue" evidence="1">
    <location>
        <position position="132"/>
    </location>
</feature>
<reference evidence="1" key="1">
    <citation type="journal article" date="2014" name="Front. Microbiol.">
        <title>High frequency of phylogenetically diverse reductive dehalogenase-homologous genes in deep subseafloor sedimentary metagenomes.</title>
        <authorList>
            <person name="Kawai M."/>
            <person name="Futagami T."/>
            <person name="Toyoda A."/>
            <person name="Takaki Y."/>
            <person name="Nishi S."/>
            <person name="Hori S."/>
            <person name="Arai W."/>
            <person name="Tsubouchi T."/>
            <person name="Morono Y."/>
            <person name="Uchiyama I."/>
            <person name="Ito T."/>
            <person name="Fujiyama A."/>
            <person name="Inagaki F."/>
            <person name="Takami H."/>
        </authorList>
    </citation>
    <scope>NUCLEOTIDE SEQUENCE</scope>
    <source>
        <strain evidence="1">Expedition CK06-06</strain>
    </source>
</reference>
<name>X1BX67_9ZZZZ</name>
<protein>
    <submittedName>
        <fullName evidence="1">Uncharacterized protein</fullName>
    </submittedName>
</protein>
<gene>
    <name evidence="1" type="ORF">S01H4_37356</name>
</gene>
<organism evidence="1">
    <name type="scientific">marine sediment metagenome</name>
    <dbReference type="NCBI Taxonomy" id="412755"/>
    <lineage>
        <taxon>unclassified sequences</taxon>
        <taxon>metagenomes</taxon>
        <taxon>ecological metagenomes</taxon>
    </lineage>
</organism>